<name>A0A848BW94_9FIRM</name>
<dbReference type="OrthoDB" id="9801500at2"/>
<organism evidence="3 4">
    <name type="scientific">Megasphaera hexanoica</name>
    <dbReference type="NCBI Taxonomy" id="1675036"/>
    <lineage>
        <taxon>Bacteria</taxon>
        <taxon>Bacillati</taxon>
        <taxon>Bacillota</taxon>
        <taxon>Negativicutes</taxon>
        <taxon>Veillonellales</taxon>
        <taxon>Veillonellaceae</taxon>
        <taxon>Megasphaera</taxon>
    </lineage>
</organism>
<dbReference type="NCBIfam" id="TIGR03527">
    <property type="entry name" value="selenium_YedF"/>
    <property type="match status" value="1"/>
</dbReference>
<evidence type="ECO:0000313" key="3">
    <source>
        <dbReference type="EMBL" id="NME27219.1"/>
    </source>
</evidence>
<dbReference type="Proteomes" id="UP000591071">
    <property type="component" value="Unassembled WGS sequence"/>
</dbReference>
<dbReference type="AlphaFoldDB" id="A0A848BW94"/>
<dbReference type="InterPro" id="IPR003787">
    <property type="entry name" value="Sulphur_relay_DsrE/F-like"/>
</dbReference>
<comment type="caution">
    <text evidence="3">The sequence shown here is derived from an EMBL/GenBank/DDBJ whole genome shotgun (WGS) entry which is preliminary data.</text>
</comment>
<evidence type="ECO:0000313" key="2">
    <source>
        <dbReference type="EMBL" id="MFG6272592.1"/>
    </source>
</evidence>
<dbReference type="SUPFAM" id="SSF75169">
    <property type="entry name" value="DsrEFH-like"/>
    <property type="match status" value="1"/>
</dbReference>
<dbReference type="InterPro" id="IPR027396">
    <property type="entry name" value="DsrEFH-like"/>
</dbReference>
<dbReference type="EMBL" id="JBIEKR010000004">
    <property type="protein sequence ID" value="MFG6272592.1"/>
    <property type="molecule type" value="Genomic_DNA"/>
</dbReference>
<dbReference type="Pfam" id="PF02635">
    <property type="entry name" value="DsrE"/>
    <property type="match status" value="1"/>
</dbReference>
<dbReference type="Gene3D" id="3.40.1260.10">
    <property type="entry name" value="DsrEFH-like"/>
    <property type="match status" value="1"/>
</dbReference>
<keyword evidence="3" id="KW-0808">Transferase</keyword>
<evidence type="ECO:0000259" key="1">
    <source>
        <dbReference type="Pfam" id="PF01206"/>
    </source>
</evidence>
<gene>
    <name evidence="3" type="primary">yedF</name>
    <name evidence="2" type="ORF">ACGTZG_05255</name>
    <name evidence="3" type="ORF">HF872_01060</name>
</gene>
<dbReference type="RefSeq" id="WP_059076339.1">
    <property type="nucleotide sequence ID" value="NZ_CP011940.1"/>
</dbReference>
<proteinExistence type="predicted"/>
<dbReference type="KEGG" id="mhw:ACT01_02855"/>
<dbReference type="InterPro" id="IPR019870">
    <property type="entry name" value="Se_metab_YedF"/>
</dbReference>
<sequence length="198" mass="21557">MFQVNALGKACPLPVIETRKALKEHDAVQTLVDNRIATENLQKMARQLGCSCSVTEDGPAHYTVVITKGEAAEAVPEPVAQTTAVRDDSYIVVINSPTMGTGDETFGRTLLKNFIYTLKEQDVLPDMMLFYNGGVPLVTDTSESLADLQELAAAGVQIYACGACLNYYGLTEKVAVGEITNLYRIIEILRTANRVVRP</sequence>
<accession>A0A848BW94</accession>
<dbReference type="GO" id="GO:0016740">
    <property type="term" value="F:transferase activity"/>
    <property type="evidence" value="ECO:0007669"/>
    <property type="project" value="UniProtKB-KW"/>
</dbReference>
<dbReference type="SUPFAM" id="SSF64307">
    <property type="entry name" value="SirA-like"/>
    <property type="match status" value="1"/>
</dbReference>
<protein>
    <submittedName>
        <fullName evidence="3">Sulfurtransferase-like selenium metabolism protein YedF</fullName>
    </submittedName>
</protein>
<keyword evidence="5" id="KW-1185">Reference proteome</keyword>
<reference evidence="3 4" key="1">
    <citation type="submission" date="2020-04" db="EMBL/GenBank/DDBJ databases">
        <authorList>
            <person name="Hitch T.C.A."/>
            <person name="Wylensek D."/>
            <person name="Clavel T."/>
        </authorList>
    </citation>
    <scope>NUCLEOTIDE SEQUENCE [LARGE SCALE GENOMIC DNA]</scope>
    <source>
        <strain evidence="3 4">Oil-RF-744-FAT-WT-6-1</strain>
    </source>
</reference>
<dbReference type="InterPro" id="IPR001455">
    <property type="entry name" value="TusA-like"/>
</dbReference>
<dbReference type="EMBL" id="JABAFG010000001">
    <property type="protein sequence ID" value="NME27219.1"/>
    <property type="molecule type" value="Genomic_DNA"/>
</dbReference>
<reference evidence="2 5" key="2">
    <citation type="submission" date="2024-10" db="EMBL/GenBank/DDBJ databases">
        <authorList>
            <person name="Sang B.-I."/>
            <person name="Prabhaharan D."/>
        </authorList>
    </citation>
    <scope>NUCLEOTIDE SEQUENCE [LARGE SCALE GENOMIC DNA]</scope>
    <source>
        <strain evidence="2 5">MH</strain>
    </source>
</reference>
<evidence type="ECO:0000313" key="5">
    <source>
        <dbReference type="Proteomes" id="UP001605989"/>
    </source>
</evidence>
<evidence type="ECO:0000313" key="4">
    <source>
        <dbReference type="Proteomes" id="UP000591071"/>
    </source>
</evidence>
<dbReference type="Gene3D" id="3.30.110.40">
    <property type="entry name" value="TusA-like domain"/>
    <property type="match status" value="1"/>
</dbReference>
<dbReference type="Proteomes" id="UP001605989">
    <property type="component" value="Unassembled WGS sequence"/>
</dbReference>
<dbReference type="Pfam" id="PF01206">
    <property type="entry name" value="TusA"/>
    <property type="match status" value="1"/>
</dbReference>
<dbReference type="InterPro" id="IPR036868">
    <property type="entry name" value="TusA-like_sf"/>
</dbReference>
<feature type="domain" description="UPF0033" evidence="1">
    <location>
        <begin position="3"/>
        <end position="68"/>
    </location>
</feature>